<feature type="binding site" evidence="4">
    <location>
        <begin position="179"/>
        <end position="184"/>
    </location>
    <ligand>
        <name>NAD(+)</name>
        <dbReference type="ChEBI" id="CHEBI:57540"/>
    </ligand>
</feature>
<dbReference type="InterPro" id="IPR006096">
    <property type="entry name" value="Glu/Leu/Phe/Val/Trp_DH_C"/>
</dbReference>
<dbReference type="Gene3D" id="3.40.50.10860">
    <property type="entry name" value="Leucine Dehydrogenase, chain A, domain 1"/>
    <property type="match status" value="1"/>
</dbReference>
<accession>A0A1F7WV97</accession>
<dbReference type="SUPFAM" id="SSF53223">
    <property type="entry name" value="Aminoacid dehydrogenase-like, N-terminal domain"/>
    <property type="match status" value="1"/>
</dbReference>
<dbReference type="GO" id="GO:0006520">
    <property type="term" value="P:amino acid metabolic process"/>
    <property type="evidence" value="ECO:0007669"/>
    <property type="project" value="InterPro"/>
</dbReference>
<dbReference type="InterPro" id="IPR036291">
    <property type="entry name" value="NAD(P)-bd_dom_sf"/>
</dbReference>
<dbReference type="GO" id="GO:0016639">
    <property type="term" value="F:oxidoreductase activity, acting on the CH-NH2 group of donors, NAD or NADP as acceptor"/>
    <property type="evidence" value="ECO:0007669"/>
    <property type="project" value="InterPro"/>
</dbReference>
<feature type="domain" description="Glutamate/phenylalanine/leucine/valine/L-tryptophan dehydrogenase C-terminal" evidence="5">
    <location>
        <begin position="143"/>
        <end position="351"/>
    </location>
</feature>
<dbReference type="PANTHER" id="PTHR42722:SF1">
    <property type="entry name" value="VALINE DEHYDROGENASE"/>
    <property type="match status" value="1"/>
</dbReference>
<dbReference type="InterPro" id="IPR016211">
    <property type="entry name" value="Glu/Phe/Leu/Val/Trp_DH_bac/arc"/>
</dbReference>
<evidence type="ECO:0000259" key="5">
    <source>
        <dbReference type="SMART" id="SM00839"/>
    </source>
</evidence>
<dbReference type="SUPFAM" id="SSF51735">
    <property type="entry name" value="NAD(P)-binding Rossmann-fold domains"/>
    <property type="match status" value="1"/>
</dbReference>
<dbReference type="AlphaFoldDB" id="A0A1F7WV97"/>
<evidence type="ECO:0000256" key="1">
    <source>
        <dbReference type="ARBA" id="ARBA00006382"/>
    </source>
</evidence>
<evidence type="ECO:0000256" key="3">
    <source>
        <dbReference type="ARBA" id="ARBA00023027"/>
    </source>
</evidence>
<reference evidence="6 7" key="1">
    <citation type="journal article" date="2016" name="Nat. Commun.">
        <title>Thousands of microbial genomes shed light on interconnected biogeochemical processes in an aquifer system.</title>
        <authorList>
            <person name="Anantharaman K."/>
            <person name="Brown C.T."/>
            <person name="Hug L.A."/>
            <person name="Sharon I."/>
            <person name="Castelle C.J."/>
            <person name="Probst A.J."/>
            <person name="Thomas B.C."/>
            <person name="Singh A."/>
            <person name="Wilkins M.J."/>
            <person name="Karaoz U."/>
            <person name="Brodie E.L."/>
            <person name="Williams K.H."/>
            <person name="Hubbard S.S."/>
            <person name="Banfield J.F."/>
        </authorList>
    </citation>
    <scope>NUCLEOTIDE SEQUENCE [LARGE SCALE GENOMIC DNA]</scope>
</reference>
<dbReference type="EMBL" id="MGFH01000052">
    <property type="protein sequence ID" value="OGM06751.1"/>
    <property type="molecule type" value="Genomic_DNA"/>
</dbReference>
<sequence length="360" mass="39738">MDIFEEMQKYGHEELNLFYEPEFDLRAVVSIHNSNLGMAFGVTRLSDYFFEDAAILDALKLAKNSTMSASILNCDLGGASSILINEENCEKSEGYLRAYGRFLRSLGNRFCTMADSGFTLKDMMFISKEFPNVVGQPEFYGSADPSYFIAYGALCGIKACANEAFASAILDKKRILVQGLTPAALQLVKMLSSEGAEIIVTDRYYDNVKRLKDEIAGIQIVRPEEYENIEVDIFSPCEAGGTVTEKYISGKKCKIVAGMAKMQLASDDIGELMMKNGVIHAPGIVMNAAEAVIAFSEIFGYDDEHIKHHIEQISDIMGEILAKSKETGETPLAIAEKIALERLSVVHKLKKIYTGSMTVN</sequence>
<evidence type="ECO:0000256" key="4">
    <source>
        <dbReference type="PIRSR" id="PIRSR000188-2"/>
    </source>
</evidence>
<dbReference type="InterPro" id="IPR006097">
    <property type="entry name" value="Glu/Leu/Phe/Val/Trp_DH_dimer"/>
</dbReference>
<dbReference type="Gene3D" id="3.40.50.720">
    <property type="entry name" value="NAD(P)-binding Rossmann-like Domain"/>
    <property type="match status" value="1"/>
</dbReference>
<dbReference type="SMART" id="SM00839">
    <property type="entry name" value="ELFV_dehydrog"/>
    <property type="match status" value="1"/>
</dbReference>
<keyword evidence="2" id="KW-0560">Oxidoreductase</keyword>
<gene>
    <name evidence="6" type="ORF">A2008_10330</name>
</gene>
<dbReference type="GO" id="GO:0000166">
    <property type="term" value="F:nucleotide binding"/>
    <property type="evidence" value="ECO:0007669"/>
    <property type="project" value="UniProtKB-KW"/>
</dbReference>
<dbReference type="STRING" id="1817813.A2008_10330"/>
<evidence type="ECO:0000313" key="7">
    <source>
        <dbReference type="Proteomes" id="UP000178735"/>
    </source>
</evidence>
<dbReference type="Proteomes" id="UP000178735">
    <property type="component" value="Unassembled WGS sequence"/>
</dbReference>
<keyword evidence="3 4" id="KW-0520">NAD</keyword>
<dbReference type="Pfam" id="PF02812">
    <property type="entry name" value="ELFV_dehydrog_N"/>
    <property type="match status" value="1"/>
</dbReference>
<evidence type="ECO:0000313" key="6">
    <source>
        <dbReference type="EMBL" id="OGM06751.1"/>
    </source>
</evidence>
<proteinExistence type="inferred from homology"/>
<name>A0A1F7WV97_9BACT</name>
<keyword evidence="4" id="KW-0547">Nucleotide-binding</keyword>
<dbReference type="PIRSF" id="PIRSF000188">
    <property type="entry name" value="Phe_leu_dh"/>
    <property type="match status" value="1"/>
</dbReference>
<comment type="similarity">
    <text evidence="1">Belongs to the Glu/Leu/Phe/Val dehydrogenases family.</text>
</comment>
<organism evidence="6 7">
    <name type="scientific">Candidatus Wallbacteria bacterium GWC2_49_35</name>
    <dbReference type="NCBI Taxonomy" id="1817813"/>
    <lineage>
        <taxon>Bacteria</taxon>
        <taxon>Candidatus Walliibacteriota</taxon>
    </lineage>
</organism>
<protein>
    <recommendedName>
        <fullName evidence="5">Glutamate/phenylalanine/leucine/valine/L-tryptophan dehydrogenase C-terminal domain-containing protein</fullName>
    </recommendedName>
</protein>
<evidence type="ECO:0000256" key="2">
    <source>
        <dbReference type="ARBA" id="ARBA00023002"/>
    </source>
</evidence>
<dbReference type="PANTHER" id="PTHR42722">
    <property type="entry name" value="LEUCINE DEHYDROGENASE"/>
    <property type="match status" value="1"/>
</dbReference>
<dbReference type="InterPro" id="IPR046346">
    <property type="entry name" value="Aminoacid_DH-like_N_sf"/>
</dbReference>
<comment type="caution">
    <text evidence="6">The sequence shown here is derived from an EMBL/GenBank/DDBJ whole genome shotgun (WGS) entry which is preliminary data.</text>
</comment>